<feature type="region of interest" description="Disordered" evidence="5">
    <location>
        <begin position="399"/>
        <end position="421"/>
    </location>
</feature>
<gene>
    <name evidence="7" type="ORF">BB559_000191</name>
</gene>
<keyword evidence="8" id="KW-1185">Reference proteome</keyword>
<dbReference type="PANTHER" id="PTHR12858">
    <property type="entry name" value="RIBOSOME BIOGENESIS PROTEIN"/>
    <property type="match status" value="1"/>
</dbReference>
<name>A0A2T9Z632_9FUNG</name>
<dbReference type="SMART" id="SM00785">
    <property type="entry name" value="AARP2CN"/>
    <property type="match status" value="1"/>
</dbReference>
<dbReference type="GO" id="GO:0005525">
    <property type="term" value="F:GTP binding"/>
    <property type="evidence" value="ECO:0007669"/>
    <property type="project" value="TreeGrafter"/>
</dbReference>
<dbReference type="PROSITE" id="PS51714">
    <property type="entry name" value="G_BMS1"/>
    <property type="match status" value="1"/>
</dbReference>
<dbReference type="AlphaFoldDB" id="A0A2T9Z632"/>
<dbReference type="GO" id="GO:0034511">
    <property type="term" value="F:U3 snoRNA binding"/>
    <property type="evidence" value="ECO:0007669"/>
    <property type="project" value="TreeGrafter"/>
</dbReference>
<dbReference type="PANTHER" id="PTHR12858:SF1">
    <property type="entry name" value="PRE-RRNA-PROCESSING PROTEIN TSR1 HOMOLOG"/>
    <property type="match status" value="1"/>
</dbReference>
<feature type="region of interest" description="Disordered" evidence="5">
    <location>
        <begin position="433"/>
        <end position="453"/>
    </location>
</feature>
<evidence type="ECO:0000259" key="6">
    <source>
        <dbReference type="PROSITE" id="PS51714"/>
    </source>
</evidence>
<evidence type="ECO:0000256" key="3">
    <source>
        <dbReference type="ARBA" id="ARBA00023242"/>
    </source>
</evidence>
<feature type="region of interest" description="Disordered" evidence="5">
    <location>
        <begin position="460"/>
        <end position="479"/>
    </location>
</feature>
<dbReference type="InterPro" id="IPR012948">
    <property type="entry name" value="AARP2CN"/>
</dbReference>
<evidence type="ECO:0000256" key="1">
    <source>
        <dbReference type="ARBA" id="ARBA00004604"/>
    </source>
</evidence>
<accession>A0A2T9Z632</accession>
<feature type="domain" description="Bms1-type G" evidence="6">
    <location>
        <begin position="84"/>
        <end position="242"/>
    </location>
</feature>
<keyword evidence="3" id="KW-0539">Nucleus</keyword>
<proteinExistence type="inferred from homology"/>
<reference evidence="7 8" key="1">
    <citation type="journal article" date="2018" name="MBio">
        <title>Comparative Genomics Reveals the Core Gene Toolbox for the Fungus-Insect Symbiosis.</title>
        <authorList>
            <person name="Wang Y."/>
            <person name="Stata M."/>
            <person name="Wang W."/>
            <person name="Stajich J.E."/>
            <person name="White M.M."/>
            <person name="Moncalvo J.M."/>
        </authorList>
    </citation>
    <scope>NUCLEOTIDE SEQUENCE [LARGE SCALE GENOMIC DNA]</scope>
    <source>
        <strain evidence="7 8">AUS-77-4</strain>
    </source>
</reference>
<dbReference type="GO" id="GO:0000479">
    <property type="term" value="P:endonucleolytic cleavage of tricistronic rRNA transcript (SSU-rRNA, 5.8S rRNA, LSU-rRNA)"/>
    <property type="evidence" value="ECO:0007669"/>
    <property type="project" value="TreeGrafter"/>
</dbReference>
<dbReference type="InterPro" id="IPR039761">
    <property type="entry name" value="Bms1/Tsr1"/>
</dbReference>
<comment type="similarity">
    <text evidence="4">Belongs to the TRAFAC class translation factor GTPase superfamily. Bms1-like GTPase family. TSR1 subfamily.</text>
</comment>
<dbReference type="OrthoDB" id="119302at2759"/>
<dbReference type="STRING" id="61424.A0A2T9Z632"/>
<feature type="compositionally biased region" description="Basic and acidic residues" evidence="5">
    <location>
        <begin position="434"/>
        <end position="446"/>
    </location>
</feature>
<sequence length="812" mass="92069">MGGDAPFHHRATLKQKNKSFKSKHATKSTLRDKSKGKIQRVPIKGKVMRTINKIDRKNSAKVEQRKKREEQAMVKRLFSGRFKVPKLVAVVPLCSNINTSELVSNVFKSANKEYIGDSVINTIEIENFKQSFKIVELERNYMDILDAAKVADYLVLAMSAVEEVDEFGKNILTAIQAQGTPTVVAIVQHTEKIESTKEVTGIKKSLLSFVNYFFPSVSQVYTSSTPSEAAHIVRNIANTLPEPVSWRNKRPYITAESVNFVETTDQNEMSLENDLEGGNKKDIGDLEIIGYVRGANLSANRLIHIPNHGNFQIKSIYNCPQVSGKAKHGEMDIESGFGQADGELISVPDPENQDDLISSNIPDTMNNEQTWPEENDDEYWKTKMAQMEADEQEILKKHTKRDEDQMVDDSEIVEEEEEEYEDIEVDEQGNVVDGESKAVKDAKSELPDAEESQNMLEEYLKSRSKQSNEDKEFPDEVDTPLDVPAHIRFARYRGLQSFRTSPWDPYENLPLDYARIFQLQNPKNIMRSATKSLENAPVTVGTRVKLVLQKVPKSVIDSLSGNNSLKNKLFNVYGLLQYENKMTVMHYLVRRHQDYNDPIKSKDPLVLHCGFRKMIVNPIYSQFGNNKSSNNVYKFERFFQPNGLSIATVFAPITFGNMPVLMYLPESHQKNVVSGDPMEIQGKSKVAGGMEVDGGDSEGITNYPTLVATGSIHSIDPTRIIAKRIMLTGLPYKINKRTATIRFMFYNPVDINYFKPIQLSTKYGKHGHITESLGTHGYMKCRFNGPIKGMDTICMNLYKRVYPKWTTKLVEM</sequence>
<evidence type="ECO:0000256" key="4">
    <source>
        <dbReference type="ARBA" id="ARBA00038288"/>
    </source>
</evidence>
<evidence type="ECO:0000256" key="2">
    <source>
        <dbReference type="ARBA" id="ARBA00022517"/>
    </source>
</evidence>
<feature type="compositionally biased region" description="Basic and acidic residues" evidence="5">
    <location>
        <begin position="460"/>
        <end position="471"/>
    </location>
</feature>
<comment type="subcellular location">
    <subcellularLocation>
        <location evidence="1">Nucleus</location>
        <location evidence="1">Nucleolus</location>
    </subcellularLocation>
</comment>
<dbReference type="InterPro" id="IPR007034">
    <property type="entry name" value="BMS1_TSR1_C"/>
</dbReference>
<dbReference type="EMBL" id="MBFT01000010">
    <property type="protein sequence ID" value="PVV00007.1"/>
    <property type="molecule type" value="Genomic_DNA"/>
</dbReference>
<dbReference type="Pfam" id="PF22298">
    <property type="entry name" value="Tsr1_G-like"/>
    <property type="match status" value="1"/>
</dbReference>
<protein>
    <recommendedName>
        <fullName evidence="6">Bms1-type G domain-containing protein</fullName>
    </recommendedName>
</protein>
<dbReference type="GO" id="GO:0030688">
    <property type="term" value="C:preribosome, small subunit precursor"/>
    <property type="evidence" value="ECO:0007669"/>
    <property type="project" value="TreeGrafter"/>
</dbReference>
<dbReference type="GO" id="GO:0005730">
    <property type="term" value="C:nucleolus"/>
    <property type="evidence" value="ECO:0007669"/>
    <property type="project" value="UniProtKB-SubCell"/>
</dbReference>
<comment type="caution">
    <text evidence="7">The sequence shown here is derived from an EMBL/GenBank/DDBJ whole genome shotgun (WGS) entry which is preliminary data.</text>
</comment>
<dbReference type="InterPro" id="IPR030387">
    <property type="entry name" value="G_Bms1/Tsr1_dom"/>
</dbReference>
<dbReference type="Proteomes" id="UP000245699">
    <property type="component" value="Unassembled WGS sequence"/>
</dbReference>
<feature type="compositionally biased region" description="Basic residues" evidence="5">
    <location>
        <begin position="8"/>
        <end position="26"/>
    </location>
</feature>
<feature type="compositionally biased region" description="Acidic residues" evidence="5">
    <location>
        <begin position="405"/>
        <end position="421"/>
    </location>
</feature>
<organism evidence="7 8">
    <name type="scientific">Furculomyces boomerangus</name>
    <dbReference type="NCBI Taxonomy" id="61424"/>
    <lineage>
        <taxon>Eukaryota</taxon>
        <taxon>Fungi</taxon>
        <taxon>Fungi incertae sedis</taxon>
        <taxon>Zoopagomycota</taxon>
        <taxon>Kickxellomycotina</taxon>
        <taxon>Harpellomycetes</taxon>
        <taxon>Harpellales</taxon>
        <taxon>Harpellaceae</taxon>
        <taxon>Furculomyces</taxon>
    </lineage>
</organism>
<keyword evidence="2" id="KW-0690">Ribosome biogenesis</keyword>
<dbReference type="Pfam" id="PF08142">
    <property type="entry name" value="AARP2CN"/>
    <property type="match status" value="1"/>
</dbReference>
<dbReference type="SMART" id="SM01362">
    <property type="entry name" value="DUF663"/>
    <property type="match status" value="1"/>
</dbReference>
<feature type="region of interest" description="Disordered" evidence="5">
    <location>
        <begin position="1"/>
        <end position="39"/>
    </location>
</feature>
<dbReference type="Pfam" id="PF04950">
    <property type="entry name" value="RIBIOP_C"/>
    <property type="match status" value="1"/>
</dbReference>
<dbReference type="GO" id="GO:0000462">
    <property type="term" value="P:maturation of SSU-rRNA from tricistronic rRNA transcript (SSU-rRNA, 5.8S rRNA, LSU-rRNA)"/>
    <property type="evidence" value="ECO:0007669"/>
    <property type="project" value="TreeGrafter"/>
</dbReference>
<evidence type="ECO:0000313" key="7">
    <source>
        <dbReference type="EMBL" id="PVV00007.1"/>
    </source>
</evidence>
<dbReference type="GO" id="GO:0003924">
    <property type="term" value="F:GTPase activity"/>
    <property type="evidence" value="ECO:0007669"/>
    <property type="project" value="TreeGrafter"/>
</dbReference>
<evidence type="ECO:0000313" key="8">
    <source>
        <dbReference type="Proteomes" id="UP000245699"/>
    </source>
</evidence>
<evidence type="ECO:0000256" key="5">
    <source>
        <dbReference type="SAM" id="MobiDB-lite"/>
    </source>
</evidence>